<feature type="compositionally biased region" description="Low complexity" evidence="6">
    <location>
        <begin position="432"/>
        <end position="443"/>
    </location>
</feature>
<dbReference type="PANTHER" id="PTHR31791:SF10">
    <property type="entry name" value="FRIGIDA-LIKE PROTEIN"/>
    <property type="match status" value="1"/>
</dbReference>
<sequence length="574" mass="63555">MTTELAIETERTQKFFNDLDAQKAILSSCTQLFTTLTTHFKSLNNSLALKSQSLESKFQSLESNSQLTLETLCCREKSIPERESAAASKVEEQRETALLEFRDSHSFDNLSDSLKSLCRRMDSSGLLRFVVSKRKESVFLRAEISRAIMEAVDPARLILDAVDELVRDKVGKVGVTDKRWACGILVQALFPEGSCFERKDKGPEFARSVVERAAGILENWKEEDDVEEKADGEGGRGEEAVMFLQMVLGFGLKSRFDEEFLRKLVTENASRRDMAKLAAAIDFGEKMGDIIDELVKNGKEIEAVYFASESGLTKRFSPVSLLKSYLKNSKKITTTVLKNGNYSSAATEESSTLELNSIKAIIKCVEDHKLESEFSLDSLRKRASLLEKTKAERKRGTSAATATKSQNKRGHGSSGGRDSGPTPYRQAKAAKFSNNYSSFSRRNAAPPAQHSPARRYSVPFHYPSQNVYEGPAAVPYASTYGISHAQSPSTVSQQQPYHHSQSPGAIPQQLYSQPAENMSAAGFRASGSYGSQTSYGAAYDYGSAAPYRLPTYILHSIGWEKTSQMLRVFFMISG</sequence>
<dbReference type="AlphaFoldDB" id="A0AAD6PM62"/>
<comment type="caution">
    <text evidence="7">The sequence shown here is derived from an EMBL/GenBank/DDBJ whole genome shotgun (WGS) entry which is preliminary data.</text>
</comment>
<gene>
    <name evidence="7" type="ORF">OIU84_000532</name>
</gene>
<dbReference type="GO" id="GO:0030154">
    <property type="term" value="P:cell differentiation"/>
    <property type="evidence" value="ECO:0007669"/>
    <property type="project" value="UniProtKB-KW"/>
</dbReference>
<dbReference type="GO" id="GO:0009908">
    <property type="term" value="P:flower development"/>
    <property type="evidence" value="ECO:0007669"/>
    <property type="project" value="UniProtKB-KW"/>
</dbReference>
<evidence type="ECO:0000313" key="8">
    <source>
        <dbReference type="Proteomes" id="UP001162972"/>
    </source>
</evidence>
<evidence type="ECO:0000256" key="5">
    <source>
        <dbReference type="RuleBase" id="RU364012"/>
    </source>
</evidence>
<proteinExistence type="inferred from homology"/>
<dbReference type="InterPro" id="IPR012474">
    <property type="entry name" value="Frigida"/>
</dbReference>
<name>A0AAD6PM62_9ROSI</name>
<dbReference type="PANTHER" id="PTHR31791">
    <property type="entry name" value="FRIGIDA-LIKE PROTEIN 3-RELATED"/>
    <property type="match status" value="1"/>
</dbReference>
<dbReference type="Pfam" id="PF07899">
    <property type="entry name" value="Frigida"/>
    <property type="match status" value="1"/>
</dbReference>
<evidence type="ECO:0000256" key="6">
    <source>
        <dbReference type="SAM" id="MobiDB-lite"/>
    </source>
</evidence>
<dbReference type="Proteomes" id="UP001162972">
    <property type="component" value="Chromosome 18"/>
</dbReference>
<accession>A0AAD6PM62</accession>
<evidence type="ECO:0000256" key="1">
    <source>
        <dbReference type="ARBA" id="ARBA00008956"/>
    </source>
</evidence>
<evidence type="ECO:0000256" key="2">
    <source>
        <dbReference type="ARBA" id="ARBA00022473"/>
    </source>
</evidence>
<keyword evidence="2 5" id="KW-0217">Developmental protein</keyword>
<keyword evidence="8" id="KW-1185">Reference proteome</keyword>
<keyword evidence="3 5" id="KW-0221">Differentiation</keyword>
<feature type="region of interest" description="Disordered" evidence="6">
    <location>
        <begin position="387"/>
        <end position="456"/>
    </location>
</feature>
<dbReference type="EMBL" id="JAPFFJ010000001">
    <property type="protein sequence ID" value="KAJ6435357.1"/>
    <property type="molecule type" value="Genomic_DNA"/>
</dbReference>
<organism evidence="7 8">
    <name type="scientific">Salix udensis</name>
    <dbReference type="NCBI Taxonomy" id="889485"/>
    <lineage>
        <taxon>Eukaryota</taxon>
        <taxon>Viridiplantae</taxon>
        <taxon>Streptophyta</taxon>
        <taxon>Embryophyta</taxon>
        <taxon>Tracheophyta</taxon>
        <taxon>Spermatophyta</taxon>
        <taxon>Magnoliopsida</taxon>
        <taxon>eudicotyledons</taxon>
        <taxon>Gunneridae</taxon>
        <taxon>Pentapetalae</taxon>
        <taxon>rosids</taxon>
        <taxon>fabids</taxon>
        <taxon>Malpighiales</taxon>
        <taxon>Salicaceae</taxon>
        <taxon>Saliceae</taxon>
        <taxon>Salix</taxon>
    </lineage>
</organism>
<evidence type="ECO:0000256" key="3">
    <source>
        <dbReference type="ARBA" id="ARBA00022782"/>
    </source>
</evidence>
<keyword evidence="4 5" id="KW-0287">Flowering</keyword>
<evidence type="ECO:0000256" key="4">
    <source>
        <dbReference type="ARBA" id="ARBA00023089"/>
    </source>
</evidence>
<evidence type="ECO:0000313" key="7">
    <source>
        <dbReference type="EMBL" id="KAJ6435357.1"/>
    </source>
</evidence>
<protein>
    <recommendedName>
        <fullName evidence="5">FRIGIDA-like protein</fullName>
    </recommendedName>
</protein>
<comment type="similarity">
    <text evidence="1 5">Belongs to the Frigida family.</text>
</comment>
<feature type="compositionally biased region" description="Low complexity" evidence="6">
    <location>
        <begin position="492"/>
        <end position="503"/>
    </location>
</feature>
<feature type="region of interest" description="Disordered" evidence="6">
    <location>
        <begin position="485"/>
        <end position="507"/>
    </location>
</feature>
<reference evidence="7 8" key="1">
    <citation type="journal article" date="2023" name="Int. J. Mol. Sci.">
        <title>De Novo Assembly and Annotation of 11 Diverse Shrub Willow (Salix) Genomes Reveals Novel Gene Organization in Sex-Linked Regions.</title>
        <authorList>
            <person name="Hyden B."/>
            <person name="Feng K."/>
            <person name="Yates T.B."/>
            <person name="Jawdy S."/>
            <person name="Cereghino C."/>
            <person name="Smart L.B."/>
            <person name="Muchero W."/>
        </authorList>
    </citation>
    <scope>NUCLEOTIDE SEQUENCE [LARGE SCALE GENOMIC DNA]</scope>
    <source>
        <tissue evidence="7">Shoot tip</tissue>
    </source>
</reference>